<dbReference type="InterPro" id="IPR025949">
    <property type="entry name" value="PapC-like_C"/>
</dbReference>
<dbReference type="Gene3D" id="2.60.40.2070">
    <property type="match status" value="1"/>
</dbReference>
<dbReference type="GO" id="GO:0009297">
    <property type="term" value="P:pilus assembly"/>
    <property type="evidence" value="ECO:0007669"/>
    <property type="project" value="InterPro"/>
</dbReference>
<proteinExistence type="predicted"/>
<organism evidence="2 3">
    <name type="scientific">Enterobacter cloacae</name>
    <dbReference type="NCBI Taxonomy" id="550"/>
    <lineage>
        <taxon>Bacteria</taxon>
        <taxon>Pseudomonadati</taxon>
        <taxon>Pseudomonadota</taxon>
        <taxon>Gammaproteobacteria</taxon>
        <taxon>Enterobacterales</taxon>
        <taxon>Enterobacteriaceae</taxon>
        <taxon>Enterobacter</taxon>
        <taxon>Enterobacter cloacae complex</taxon>
    </lineage>
</organism>
<dbReference type="Pfam" id="PF13953">
    <property type="entry name" value="PapC_C"/>
    <property type="match status" value="1"/>
</dbReference>
<dbReference type="InterPro" id="IPR043142">
    <property type="entry name" value="PapC-like_C_sf"/>
</dbReference>
<dbReference type="Pfam" id="PF00577">
    <property type="entry name" value="Usher"/>
    <property type="match status" value="1"/>
</dbReference>
<dbReference type="Gene3D" id="2.60.40.2610">
    <property type="entry name" value="Outer membrane usher protein FimD, plug domain"/>
    <property type="match status" value="1"/>
</dbReference>
<dbReference type="AlphaFoldDB" id="A0A377LQB4"/>
<sequence length="149" mass="16081">MAIGTPRGNVWTDKWGRAVVPALTPFSESTVEIDTQSLPGNVDVSNGHASLKASHGAFAHWKFTTLSQRRVLLNITRADGTPLPKGVSVVNGKGEYITSAPEDGIIFLNDISASQTLYAKQDTGRCTLSFTLPEADPTQFYEEINGKCL</sequence>
<evidence type="ECO:0000259" key="1">
    <source>
        <dbReference type="Pfam" id="PF13953"/>
    </source>
</evidence>
<accession>A0A377LQB4</accession>
<evidence type="ECO:0000313" key="3">
    <source>
        <dbReference type="Proteomes" id="UP000255106"/>
    </source>
</evidence>
<dbReference type="GO" id="GO:0009279">
    <property type="term" value="C:cell outer membrane"/>
    <property type="evidence" value="ECO:0007669"/>
    <property type="project" value="TreeGrafter"/>
</dbReference>
<dbReference type="EMBL" id="UGJB01000004">
    <property type="protein sequence ID" value="STQ08282.1"/>
    <property type="molecule type" value="Genomic_DNA"/>
</dbReference>
<reference evidence="2 3" key="1">
    <citation type="submission" date="2018-06" db="EMBL/GenBank/DDBJ databases">
        <authorList>
            <consortium name="Pathogen Informatics"/>
            <person name="Doyle S."/>
        </authorList>
    </citation>
    <scope>NUCLEOTIDE SEQUENCE [LARGE SCALE GENOMIC DNA]</scope>
    <source>
        <strain evidence="2 3">NCTC10005</strain>
    </source>
</reference>
<gene>
    <name evidence="2" type="primary">papC_1</name>
    <name evidence="2" type="ORF">NCTC10005_00943</name>
</gene>
<dbReference type="PANTHER" id="PTHR30451:SF8">
    <property type="entry name" value="FIMBRIAL USHER PROTEIN"/>
    <property type="match status" value="1"/>
</dbReference>
<name>A0A377LQB4_ENTCL</name>
<dbReference type="PANTHER" id="PTHR30451">
    <property type="entry name" value="OUTER MEMBRANE USHER PROTEIN"/>
    <property type="match status" value="1"/>
</dbReference>
<dbReference type="GO" id="GO:0015473">
    <property type="term" value="F:fimbrial usher porin activity"/>
    <property type="evidence" value="ECO:0007669"/>
    <property type="project" value="InterPro"/>
</dbReference>
<feature type="domain" description="PapC-like C-terminal" evidence="1">
    <location>
        <begin position="72"/>
        <end position="134"/>
    </location>
</feature>
<dbReference type="InterPro" id="IPR000015">
    <property type="entry name" value="Fimb_usher"/>
</dbReference>
<dbReference type="InterPro" id="IPR042186">
    <property type="entry name" value="FimD_plug_dom"/>
</dbReference>
<protein>
    <submittedName>
        <fullName evidence="2">Putative fimbrial outer membrane usher protein</fullName>
    </submittedName>
</protein>
<dbReference type="Proteomes" id="UP000255106">
    <property type="component" value="Unassembled WGS sequence"/>
</dbReference>
<evidence type="ECO:0000313" key="2">
    <source>
        <dbReference type="EMBL" id="STQ08282.1"/>
    </source>
</evidence>